<evidence type="ECO:0000256" key="1">
    <source>
        <dbReference type="ARBA" id="ARBA00000085"/>
    </source>
</evidence>
<dbReference type="SUPFAM" id="SSF47384">
    <property type="entry name" value="Homodimeric domain of signal transducing histidine kinase"/>
    <property type="match status" value="1"/>
</dbReference>
<dbReference type="InterPro" id="IPR036097">
    <property type="entry name" value="HisK_dim/P_sf"/>
</dbReference>
<evidence type="ECO:0000256" key="9">
    <source>
        <dbReference type="SAM" id="MobiDB-lite"/>
    </source>
</evidence>
<dbReference type="PANTHER" id="PTHR42878">
    <property type="entry name" value="TWO-COMPONENT HISTIDINE KINASE"/>
    <property type="match status" value="1"/>
</dbReference>
<dbReference type="InterPro" id="IPR005467">
    <property type="entry name" value="His_kinase_dom"/>
</dbReference>
<evidence type="ECO:0000256" key="2">
    <source>
        <dbReference type="ARBA" id="ARBA00012438"/>
    </source>
</evidence>
<evidence type="ECO:0000256" key="4">
    <source>
        <dbReference type="ARBA" id="ARBA00022679"/>
    </source>
</evidence>
<dbReference type="CDD" id="cd00082">
    <property type="entry name" value="HisKA"/>
    <property type="match status" value="1"/>
</dbReference>
<evidence type="ECO:0000313" key="11">
    <source>
        <dbReference type="EMBL" id="MBZ6078356.1"/>
    </source>
</evidence>
<keyword evidence="8" id="KW-0902">Two-component regulatory system</keyword>
<accession>A0ABS7VS23</accession>
<feature type="domain" description="Histidine kinase" evidence="10">
    <location>
        <begin position="31"/>
        <end position="246"/>
    </location>
</feature>
<dbReference type="SMART" id="SM00388">
    <property type="entry name" value="HisKA"/>
    <property type="match status" value="1"/>
</dbReference>
<evidence type="ECO:0000313" key="12">
    <source>
        <dbReference type="Proteomes" id="UP000704176"/>
    </source>
</evidence>
<dbReference type="EC" id="2.7.13.3" evidence="2"/>
<dbReference type="EMBL" id="JAIRBM010000017">
    <property type="protein sequence ID" value="MBZ6078356.1"/>
    <property type="molecule type" value="Genomic_DNA"/>
</dbReference>
<dbReference type="PRINTS" id="PR00344">
    <property type="entry name" value="BCTRLSENSOR"/>
</dbReference>
<evidence type="ECO:0000256" key="3">
    <source>
        <dbReference type="ARBA" id="ARBA00022553"/>
    </source>
</evidence>
<evidence type="ECO:0000256" key="8">
    <source>
        <dbReference type="ARBA" id="ARBA00023012"/>
    </source>
</evidence>
<name>A0ABS7VS23_9HYPH</name>
<keyword evidence="6" id="KW-0418">Kinase</keyword>
<dbReference type="Gene3D" id="3.30.565.10">
    <property type="entry name" value="Histidine kinase-like ATPase, C-terminal domain"/>
    <property type="match status" value="1"/>
</dbReference>
<organism evidence="11 12">
    <name type="scientific">Microvirga puerhi</name>
    <dbReference type="NCBI Taxonomy" id="2876078"/>
    <lineage>
        <taxon>Bacteria</taxon>
        <taxon>Pseudomonadati</taxon>
        <taxon>Pseudomonadota</taxon>
        <taxon>Alphaproteobacteria</taxon>
        <taxon>Hyphomicrobiales</taxon>
        <taxon>Methylobacteriaceae</taxon>
        <taxon>Microvirga</taxon>
    </lineage>
</organism>
<dbReference type="SUPFAM" id="SSF55874">
    <property type="entry name" value="ATPase domain of HSP90 chaperone/DNA topoisomerase II/histidine kinase"/>
    <property type="match status" value="1"/>
</dbReference>
<evidence type="ECO:0000256" key="5">
    <source>
        <dbReference type="ARBA" id="ARBA00022741"/>
    </source>
</evidence>
<keyword evidence="3" id="KW-0597">Phosphoprotein</keyword>
<keyword evidence="12" id="KW-1185">Reference proteome</keyword>
<evidence type="ECO:0000259" key="10">
    <source>
        <dbReference type="PROSITE" id="PS50109"/>
    </source>
</evidence>
<dbReference type="RefSeq" id="WP_224315106.1">
    <property type="nucleotide sequence ID" value="NZ_JAIRBM010000017.1"/>
</dbReference>
<dbReference type="Gene3D" id="1.10.287.130">
    <property type="match status" value="1"/>
</dbReference>
<dbReference type="Pfam" id="PF02518">
    <property type="entry name" value="HATPase_c"/>
    <property type="match status" value="1"/>
</dbReference>
<keyword evidence="7" id="KW-0067">ATP-binding</keyword>
<dbReference type="InterPro" id="IPR036890">
    <property type="entry name" value="HATPase_C_sf"/>
</dbReference>
<dbReference type="SMART" id="SM00387">
    <property type="entry name" value="HATPase_c"/>
    <property type="match status" value="1"/>
</dbReference>
<sequence length="254" mass="28423">MPDHRTPSNRPNASVQQNGKDPVQHLDRMALLAHQLVTPLSTISALAQGLIRRSESLSSQEVRDRGEKIWRASRRLHELIETIMSYTRANAGAITPAPRPFNLKSMLRRICQEQHHQQPSRTFQIAVDDLPEILLADPILLEQALIIVLSNAMKYSPLDRPVTIVGEADENEVRISIQDEGIGVPERDLPFLMQPFFRARNAKHAPGTGLGLSLVWHILQLHGGSVRIDSREGHGTTIMLRLPRHEDVDPGSSI</sequence>
<comment type="catalytic activity">
    <reaction evidence="1">
        <text>ATP + protein L-histidine = ADP + protein N-phospho-L-histidine.</text>
        <dbReference type="EC" id="2.7.13.3"/>
    </reaction>
</comment>
<dbReference type="Pfam" id="PF00512">
    <property type="entry name" value="HisKA"/>
    <property type="match status" value="1"/>
</dbReference>
<keyword evidence="4" id="KW-0808">Transferase</keyword>
<dbReference type="InterPro" id="IPR004358">
    <property type="entry name" value="Sig_transdc_His_kin-like_C"/>
</dbReference>
<protein>
    <recommendedName>
        <fullName evidence="2">histidine kinase</fullName>
        <ecNumber evidence="2">2.7.13.3</ecNumber>
    </recommendedName>
</protein>
<dbReference type="InterPro" id="IPR050351">
    <property type="entry name" value="BphY/WalK/GraS-like"/>
</dbReference>
<feature type="compositionally biased region" description="Polar residues" evidence="9">
    <location>
        <begin position="8"/>
        <end position="19"/>
    </location>
</feature>
<proteinExistence type="predicted"/>
<comment type="caution">
    <text evidence="11">The sequence shown here is derived from an EMBL/GenBank/DDBJ whole genome shotgun (WGS) entry which is preliminary data.</text>
</comment>
<keyword evidence="5" id="KW-0547">Nucleotide-binding</keyword>
<gene>
    <name evidence="11" type="ORF">K9B37_19035</name>
</gene>
<dbReference type="PROSITE" id="PS50109">
    <property type="entry name" value="HIS_KIN"/>
    <property type="match status" value="1"/>
</dbReference>
<reference evidence="11 12" key="1">
    <citation type="submission" date="2021-09" db="EMBL/GenBank/DDBJ databases">
        <title>The complete genome sequence of a new microorganism.</title>
        <authorList>
            <person name="Zi Z."/>
        </authorList>
    </citation>
    <scope>NUCLEOTIDE SEQUENCE [LARGE SCALE GENOMIC DNA]</scope>
    <source>
        <strain evidence="11 12">WGZ8</strain>
    </source>
</reference>
<dbReference type="CDD" id="cd00075">
    <property type="entry name" value="HATPase"/>
    <property type="match status" value="1"/>
</dbReference>
<feature type="region of interest" description="Disordered" evidence="9">
    <location>
        <begin position="1"/>
        <end position="20"/>
    </location>
</feature>
<dbReference type="InterPro" id="IPR003594">
    <property type="entry name" value="HATPase_dom"/>
</dbReference>
<dbReference type="PANTHER" id="PTHR42878:SF7">
    <property type="entry name" value="SENSOR HISTIDINE KINASE GLRK"/>
    <property type="match status" value="1"/>
</dbReference>
<evidence type="ECO:0000256" key="7">
    <source>
        <dbReference type="ARBA" id="ARBA00022840"/>
    </source>
</evidence>
<dbReference type="Proteomes" id="UP000704176">
    <property type="component" value="Unassembled WGS sequence"/>
</dbReference>
<evidence type="ECO:0000256" key="6">
    <source>
        <dbReference type="ARBA" id="ARBA00022777"/>
    </source>
</evidence>
<dbReference type="InterPro" id="IPR003661">
    <property type="entry name" value="HisK_dim/P_dom"/>
</dbReference>